<organism evidence="2 3">
    <name type="scientific">Enteractinococcus helveticum</name>
    <dbReference type="NCBI Taxonomy" id="1837282"/>
    <lineage>
        <taxon>Bacteria</taxon>
        <taxon>Bacillati</taxon>
        <taxon>Actinomycetota</taxon>
        <taxon>Actinomycetes</taxon>
        <taxon>Micrococcales</taxon>
        <taxon>Micrococcaceae</taxon>
    </lineage>
</organism>
<dbReference type="Proteomes" id="UP000078292">
    <property type="component" value="Unassembled WGS sequence"/>
</dbReference>
<feature type="compositionally biased region" description="Polar residues" evidence="1">
    <location>
        <begin position="132"/>
        <end position="142"/>
    </location>
</feature>
<comment type="caution">
    <text evidence="2">The sequence shown here is derived from an EMBL/GenBank/DDBJ whole genome shotgun (WGS) entry which is preliminary data.</text>
</comment>
<gene>
    <name evidence="2" type="ORF">A6F49_03670</name>
</gene>
<dbReference type="AlphaFoldDB" id="A0A1B7M360"/>
<evidence type="ECO:0000256" key="1">
    <source>
        <dbReference type="SAM" id="MobiDB-lite"/>
    </source>
</evidence>
<keyword evidence="3" id="KW-1185">Reference proteome</keyword>
<name>A0A1B7M360_9MICC</name>
<feature type="region of interest" description="Disordered" evidence="1">
    <location>
        <begin position="368"/>
        <end position="407"/>
    </location>
</feature>
<protein>
    <submittedName>
        <fullName evidence="2">Uncharacterized protein</fullName>
    </submittedName>
</protein>
<sequence length="407" mass="44290">MERQRQERSDAVEHALVDFAGAYKELFIQAADDAATDANVLVNVLFSLSTQISTAKAQAQKEQQRLDDLAEWEQRQPLWDAFTAGGASAGLNPFVAHGVPIVDRWMNKPSETPITPPTITANFEPRGRIRTSGGSSEDTSSARPNLLRGFVATSQSCNRILDEELSTLQSAWSAFRTTCSWVTVDSFTLLNGFADYLVECETDAQWIYYIADAFEVAGGVGLLDSVLNGMAASALVPAMSDPQLLKRLDQEQLAKLFESSPALANQLHLIDPVTINEWWHGLTPGDSGQQNTVVHALPQIFGNLEGIPYAARATAVGGCAPGDIFALQDEERQRRADREVIPGADKYKVGAVGGCAPGDSLELMQVENDRAEQREIIPGDSYFPNHPPEDTEADEGDADIQPSEQID</sequence>
<accession>A0A1B7M360</accession>
<proteinExistence type="predicted"/>
<feature type="compositionally biased region" description="Basic and acidic residues" evidence="1">
    <location>
        <begin position="368"/>
        <end position="377"/>
    </location>
</feature>
<reference evidence="2 3" key="1">
    <citation type="submission" date="2016-04" db="EMBL/GenBank/DDBJ databases">
        <title>First whole genome shotgun sequence of the bacterium Enteractinococcus sp. strain UASWS1574.</title>
        <authorList>
            <person name="Crovadore J."/>
            <person name="Chablais R."/>
            <person name="Lefort F."/>
        </authorList>
    </citation>
    <scope>NUCLEOTIDE SEQUENCE [LARGE SCALE GENOMIC DNA]</scope>
    <source>
        <strain evidence="2 3">UASWS1574</strain>
    </source>
</reference>
<evidence type="ECO:0000313" key="3">
    <source>
        <dbReference type="Proteomes" id="UP000078292"/>
    </source>
</evidence>
<feature type="region of interest" description="Disordered" evidence="1">
    <location>
        <begin position="108"/>
        <end position="142"/>
    </location>
</feature>
<evidence type="ECO:0000313" key="2">
    <source>
        <dbReference type="EMBL" id="OAV63033.1"/>
    </source>
</evidence>
<dbReference type="EMBL" id="LXEY01000005">
    <property type="protein sequence ID" value="OAV63033.1"/>
    <property type="molecule type" value="Genomic_DNA"/>
</dbReference>